<dbReference type="GO" id="GO:0005737">
    <property type="term" value="C:cytoplasm"/>
    <property type="evidence" value="ECO:0007669"/>
    <property type="project" value="TreeGrafter"/>
</dbReference>
<evidence type="ECO:0000256" key="6">
    <source>
        <dbReference type="SAM" id="MobiDB-lite"/>
    </source>
</evidence>
<feature type="repeat" description="Pumilio" evidence="4">
    <location>
        <begin position="316"/>
        <end position="351"/>
    </location>
</feature>
<keyword evidence="2" id="KW-0810">Translation regulation</keyword>
<feature type="repeat" description="Pumilio" evidence="4">
    <location>
        <begin position="485"/>
        <end position="521"/>
    </location>
</feature>
<reference evidence="8 9" key="1">
    <citation type="submission" date="2020-05" db="EMBL/GenBank/DDBJ databases">
        <authorList>
            <person name="Campoy J."/>
            <person name="Schneeberger K."/>
            <person name="Spophaly S."/>
        </authorList>
    </citation>
    <scope>NUCLEOTIDE SEQUENCE [LARGE SCALE GENOMIC DNA]</scope>
    <source>
        <strain evidence="8">PruArmRojPasFocal</strain>
    </source>
</reference>
<dbReference type="InterPro" id="IPR016024">
    <property type="entry name" value="ARM-type_fold"/>
</dbReference>
<feature type="region of interest" description="Disordered" evidence="6">
    <location>
        <begin position="131"/>
        <end position="151"/>
    </location>
</feature>
<feature type="repeat" description="Pumilio" evidence="4">
    <location>
        <begin position="558"/>
        <end position="593"/>
    </location>
</feature>
<evidence type="ECO:0000256" key="5">
    <source>
        <dbReference type="SAM" id="Coils"/>
    </source>
</evidence>
<dbReference type="InterPro" id="IPR001313">
    <property type="entry name" value="Pumilio_RNA-bd_rpt"/>
</dbReference>
<keyword evidence="5" id="KW-0175">Coiled coil</keyword>
<dbReference type="CDD" id="cd07920">
    <property type="entry name" value="Pumilio"/>
    <property type="match status" value="1"/>
</dbReference>
<protein>
    <recommendedName>
        <fullName evidence="7">PUM-HD domain-containing protein</fullName>
    </recommendedName>
</protein>
<keyword evidence="3" id="KW-0694">RNA-binding</keyword>
<keyword evidence="1" id="KW-0677">Repeat</keyword>
<dbReference type="Proteomes" id="UP000507222">
    <property type="component" value="Unassembled WGS sequence"/>
</dbReference>
<feature type="repeat" description="Pumilio" evidence="4">
    <location>
        <begin position="352"/>
        <end position="388"/>
    </location>
</feature>
<dbReference type="PANTHER" id="PTHR12537">
    <property type="entry name" value="RNA BINDING PROTEIN PUMILIO-RELATED"/>
    <property type="match status" value="1"/>
</dbReference>
<evidence type="ECO:0000256" key="2">
    <source>
        <dbReference type="ARBA" id="ARBA00022845"/>
    </source>
</evidence>
<evidence type="ECO:0000256" key="4">
    <source>
        <dbReference type="PROSITE-ProRule" id="PRU00317"/>
    </source>
</evidence>
<feature type="repeat" description="Pumilio" evidence="4">
    <location>
        <begin position="594"/>
        <end position="631"/>
    </location>
</feature>
<dbReference type="EMBL" id="CAEKDK010000008">
    <property type="protein sequence ID" value="CAB4290620.1"/>
    <property type="molecule type" value="Genomic_DNA"/>
</dbReference>
<feature type="coiled-coil region" evidence="5">
    <location>
        <begin position="163"/>
        <end position="190"/>
    </location>
</feature>
<dbReference type="InterPro" id="IPR033712">
    <property type="entry name" value="Pumilio_RNA-bd"/>
</dbReference>
<evidence type="ECO:0000256" key="1">
    <source>
        <dbReference type="ARBA" id="ARBA00022737"/>
    </source>
</evidence>
<dbReference type="SUPFAM" id="SSF48371">
    <property type="entry name" value="ARM repeat"/>
    <property type="match status" value="1"/>
</dbReference>
<name>A0A6J5VN70_PRUAR</name>
<dbReference type="PROSITE" id="PS50302">
    <property type="entry name" value="PUM"/>
    <property type="match status" value="7"/>
</dbReference>
<evidence type="ECO:0000313" key="9">
    <source>
        <dbReference type="Proteomes" id="UP000507222"/>
    </source>
</evidence>
<feature type="domain" description="PUM-HD" evidence="7">
    <location>
        <begin position="295"/>
        <end position="657"/>
    </location>
</feature>
<dbReference type="Pfam" id="PF00806">
    <property type="entry name" value="PUF"/>
    <property type="match status" value="8"/>
</dbReference>
<dbReference type="PANTHER" id="PTHR12537:SF129">
    <property type="entry name" value="PUMILIO HOMOLOG 15-LIKE"/>
    <property type="match status" value="1"/>
</dbReference>
<dbReference type="GO" id="GO:0003729">
    <property type="term" value="F:mRNA binding"/>
    <property type="evidence" value="ECO:0007669"/>
    <property type="project" value="TreeGrafter"/>
</dbReference>
<dbReference type="InterPro" id="IPR033133">
    <property type="entry name" value="PUM-HD"/>
</dbReference>
<organism evidence="8 9">
    <name type="scientific">Prunus armeniaca</name>
    <name type="common">Apricot</name>
    <name type="synonym">Armeniaca vulgaris</name>
    <dbReference type="NCBI Taxonomy" id="36596"/>
    <lineage>
        <taxon>Eukaryota</taxon>
        <taxon>Viridiplantae</taxon>
        <taxon>Streptophyta</taxon>
        <taxon>Embryophyta</taxon>
        <taxon>Tracheophyta</taxon>
        <taxon>Spermatophyta</taxon>
        <taxon>Magnoliopsida</taxon>
        <taxon>eudicotyledons</taxon>
        <taxon>Gunneridae</taxon>
        <taxon>Pentapetalae</taxon>
        <taxon>rosids</taxon>
        <taxon>fabids</taxon>
        <taxon>Rosales</taxon>
        <taxon>Rosaceae</taxon>
        <taxon>Amygdaloideae</taxon>
        <taxon>Amygdaleae</taxon>
        <taxon>Prunus</taxon>
    </lineage>
</organism>
<proteinExistence type="predicted"/>
<feature type="repeat" description="Pumilio" evidence="4">
    <location>
        <begin position="522"/>
        <end position="557"/>
    </location>
</feature>
<feature type="region of interest" description="Disordered" evidence="6">
    <location>
        <begin position="254"/>
        <end position="277"/>
    </location>
</feature>
<dbReference type="AlphaFoldDB" id="A0A6J5VN70"/>
<feature type="repeat" description="Pumilio" evidence="4">
    <location>
        <begin position="390"/>
        <end position="428"/>
    </location>
</feature>
<accession>A0A6J5VN70</accession>
<dbReference type="Gene3D" id="1.25.10.10">
    <property type="entry name" value="Leucine-rich Repeat Variant"/>
    <property type="match status" value="1"/>
</dbReference>
<dbReference type="GO" id="GO:0006417">
    <property type="term" value="P:regulation of translation"/>
    <property type="evidence" value="ECO:0007669"/>
    <property type="project" value="UniProtKB-KW"/>
</dbReference>
<dbReference type="InterPro" id="IPR011989">
    <property type="entry name" value="ARM-like"/>
</dbReference>
<evidence type="ECO:0000259" key="7">
    <source>
        <dbReference type="PROSITE" id="PS50303"/>
    </source>
</evidence>
<gene>
    <name evidence="8" type="ORF">CURHAP_LOCUS50711</name>
</gene>
<dbReference type="PROSITE" id="PS50303">
    <property type="entry name" value="PUM_HD"/>
    <property type="match status" value="1"/>
</dbReference>
<evidence type="ECO:0000256" key="3">
    <source>
        <dbReference type="ARBA" id="ARBA00022884"/>
    </source>
</evidence>
<evidence type="ECO:0000313" key="8">
    <source>
        <dbReference type="EMBL" id="CAB4290620.1"/>
    </source>
</evidence>
<dbReference type="SMART" id="SM00025">
    <property type="entry name" value="Pumilio"/>
    <property type="match status" value="8"/>
</dbReference>
<sequence length="660" mass="74155">MERQGGEEVGLQYQWFNTTAASNNSNPIVPSSYTLPENHLRRESASENHHIYWDPTSGNPIVFQNAMLPNNPYQNLTPSQNTNPNDHLFFPANSLQNSPCTNNLNINSTDFADQAQHHQLTAALNRLSISNHHQSGGATSNPRVNSSLGGNGFTAQYQSSHYIREEEEYLERLKNQYVLLMAEMDQYMRLHGSPVANHVTTSNHALPHRANFPLTDVGSTYTGASRVGSITSDQFGYGYNPMRPNNPVRNGVISSRGSRYANGSGRQRLSTSYSSSSLEQRGQVMTSNSVAKDGSRFSNVSVRQQHPTAFNLSLEELRGKIALVAKDHVGCRFLQKKVEEGKPEEVEMIFKEVMDADLRDLMVDQFGNEFIQKLVEATNKEGQSKMLDCVMSDEKKLKDICTDQHGSRAMQKLLERVETREQQSSFMRLLKRITIPLSKTQPGYYVIQVCLKHFSPESTKLTVCDCFTSQWFICGRSRRAWGILELVLENCLALAKDKFGCCLVQSSVHYAYTEAKERLVADITEHARVLSEDPYGNYVVQYIIGLKIPRVTADILAQLGGSFVNLSMNKYGSNVIEKSLKEAGEEHINRIINEMINSPNLLTLLQDPYGNYVAQSALGVSKGAAHNALVQLVRSHYPYLHSHLYGKRVLDKTRGHRHRC</sequence>